<dbReference type="SUPFAM" id="SSF55729">
    <property type="entry name" value="Acyl-CoA N-acyltransferases (Nat)"/>
    <property type="match status" value="1"/>
</dbReference>
<evidence type="ECO:0000259" key="2">
    <source>
        <dbReference type="PROSITE" id="PS51186"/>
    </source>
</evidence>
<name>A0A0K3C6K7_RHOTO</name>
<reference evidence="3 4" key="1">
    <citation type="submission" date="2015-07" db="EMBL/GenBank/DDBJ databases">
        <authorList>
            <person name="Cajimat M.N.B."/>
            <person name="Milazzo M.L."/>
            <person name="Fulhorst C.F."/>
        </authorList>
    </citation>
    <scope>NUCLEOTIDE SEQUENCE [LARGE SCALE GENOMIC DNA]</scope>
    <source>
        <strain evidence="3">Single colony</strain>
    </source>
</reference>
<feature type="non-terminal residue" evidence="3">
    <location>
        <position position="310"/>
    </location>
</feature>
<dbReference type="Gene3D" id="3.40.630.30">
    <property type="match status" value="1"/>
</dbReference>
<dbReference type="AlphaFoldDB" id="A0A0K3C6K7"/>
<gene>
    <name evidence="3" type="primary">FGENESH: predicted gene_2.314</name>
    <name evidence="3" type="ORF">BN2166_0011450</name>
</gene>
<proteinExistence type="predicted"/>
<dbReference type="EMBL" id="CWKI01000002">
    <property type="protein sequence ID" value="CTR05284.1"/>
    <property type="molecule type" value="Genomic_DNA"/>
</dbReference>
<feature type="domain" description="N-acetyltransferase" evidence="2">
    <location>
        <begin position="4"/>
        <end position="237"/>
    </location>
</feature>
<protein>
    <submittedName>
        <fullName evidence="3">FGENESH: predicted gene_2.314 protein</fullName>
    </submittedName>
</protein>
<organism evidence="3 4">
    <name type="scientific">Rhodotorula toruloides</name>
    <name type="common">Yeast</name>
    <name type="synonym">Rhodosporidium toruloides</name>
    <dbReference type="NCBI Taxonomy" id="5286"/>
    <lineage>
        <taxon>Eukaryota</taxon>
        <taxon>Fungi</taxon>
        <taxon>Dikarya</taxon>
        <taxon>Basidiomycota</taxon>
        <taxon>Pucciniomycotina</taxon>
        <taxon>Microbotryomycetes</taxon>
        <taxon>Sporidiobolales</taxon>
        <taxon>Sporidiobolaceae</taxon>
        <taxon>Rhodotorula</taxon>
    </lineage>
</organism>
<evidence type="ECO:0000313" key="3">
    <source>
        <dbReference type="EMBL" id="CTR05284.1"/>
    </source>
</evidence>
<dbReference type="STRING" id="5286.A0A0K3C6K7"/>
<dbReference type="Proteomes" id="UP000199069">
    <property type="component" value="Unassembled WGS sequence"/>
</dbReference>
<dbReference type="CDD" id="cd04301">
    <property type="entry name" value="NAT_SF"/>
    <property type="match status" value="1"/>
</dbReference>
<evidence type="ECO:0000313" key="4">
    <source>
        <dbReference type="Proteomes" id="UP000199069"/>
    </source>
</evidence>
<keyword evidence="4" id="KW-1185">Reference proteome</keyword>
<dbReference type="PROSITE" id="PS51186">
    <property type="entry name" value="GNAT"/>
    <property type="match status" value="1"/>
</dbReference>
<dbReference type="InterPro" id="IPR000182">
    <property type="entry name" value="GNAT_dom"/>
</dbReference>
<accession>A0A0K3C6K7</accession>
<dbReference type="InterPro" id="IPR016181">
    <property type="entry name" value="Acyl_CoA_acyltransferase"/>
</dbReference>
<dbReference type="GO" id="GO:0016747">
    <property type="term" value="F:acyltransferase activity, transferring groups other than amino-acyl groups"/>
    <property type="evidence" value="ECO:0007669"/>
    <property type="project" value="InterPro"/>
</dbReference>
<dbReference type="Pfam" id="PF00583">
    <property type="entry name" value="Acetyltransf_1"/>
    <property type="match status" value="1"/>
</dbReference>
<sequence length="310" mass="35956">MARVDLSTLTLEHDCRVLYEPEQDENGEEDEEPYLDEEMERWNSVLSIIECKIVDPDRKVLGVLRVWAIATGEFEFTEDFLSFMDEWSRESHRFSCLFDRTAKLRSRFARDGTGVWGSEVTDHSEIAYLEHMRIKPEYRGQGIGAWALKELYKASDGIRVAETDFLFVQPGALEEEFPSHDPFAPDPHREAKLAMSDRITRFYQRNGFRRVGTTSYFCLAFDPNHPSHRIPIEQDAKFVEDVTMSQGELVGMLARDQMPWPPQMTQLDLSTLSLCYHSRQPNDYESDSENGTGEEGYLDEESERQNRVKT</sequence>
<feature type="region of interest" description="Disordered" evidence="1">
    <location>
        <begin position="279"/>
        <end position="310"/>
    </location>
</feature>
<evidence type="ECO:0000256" key="1">
    <source>
        <dbReference type="SAM" id="MobiDB-lite"/>
    </source>
</evidence>